<evidence type="ECO:0000313" key="1">
    <source>
        <dbReference type="EMBL" id="CAE8628079.1"/>
    </source>
</evidence>
<reference evidence="1" key="1">
    <citation type="submission" date="2021-02" db="EMBL/GenBank/DDBJ databases">
        <authorList>
            <person name="Dougan E. K."/>
            <person name="Rhodes N."/>
            <person name="Thang M."/>
            <person name="Chan C."/>
        </authorList>
    </citation>
    <scope>NUCLEOTIDE SEQUENCE</scope>
</reference>
<sequence length="267" mass="29775">MEEKLDCQTWTALSLWEAASSTCVSERRYETPSPLAHPAAQLVALMRSASPTLCSELDVDGLRRRHFEEAVKRWESSCARLEKIAIELGAWAAARALRLFVESEDAAELFEDADDLKEADATWDRNPPGLQLGPEWAVECESEAGRAMEGAKRVLLEARGSLKVSFLSWLFEQGEPDRNAHTSEKVKVAASRLREEFARRGRDMRCLVFTRTRASCQLIALYLQLEPWMTSNVDFVVGSNGTSSGSCLQTRQGLSAQKRALSSFGQE</sequence>
<dbReference type="Proteomes" id="UP000654075">
    <property type="component" value="Unassembled WGS sequence"/>
</dbReference>
<accession>A0A813GSM1</accession>
<keyword evidence="2" id="KW-1185">Reference proteome</keyword>
<proteinExistence type="predicted"/>
<gene>
    <name evidence="1" type="ORF">PGLA1383_LOCUS44774</name>
</gene>
<comment type="caution">
    <text evidence="1">The sequence shown here is derived from an EMBL/GenBank/DDBJ whole genome shotgun (WGS) entry which is preliminary data.</text>
</comment>
<dbReference type="InterPro" id="IPR027417">
    <property type="entry name" value="P-loop_NTPase"/>
</dbReference>
<dbReference type="EMBL" id="CAJNNV010029344">
    <property type="protein sequence ID" value="CAE8628079.1"/>
    <property type="molecule type" value="Genomic_DNA"/>
</dbReference>
<dbReference type="AlphaFoldDB" id="A0A813GSM1"/>
<organism evidence="1 2">
    <name type="scientific">Polarella glacialis</name>
    <name type="common">Dinoflagellate</name>
    <dbReference type="NCBI Taxonomy" id="89957"/>
    <lineage>
        <taxon>Eukaryota</taxon>
        <taxon>Sar</taxon>
        <taxon>Alveolata</taxon>
        <taxon>Dinophyceae</taxon>
        <taxon>Suessiales</taxon>
        <taxon>Suessiaceae</taxon>
        <taxon>Polarella</taxon>
    </lineage>
</organism>
<dbReference type="Gene3D" id="1.20.1320.30">
    <property type="match status" value="1"/>
</dbReference>
<name>A0A813GSM1_POLGL</name>
<feature type="non-terminal residue" evidence="1">
    <location>
        <position position="1"/>
    </location>
</feature>
<dbReference type="Gene3D" id="3.40.50.300">
    <property type="entry name" value="P-loop containing nucleotide triphosphate hydrolases"/>
    <property type="match status" value="1"/>
</dbReference>
<evidence type="ECO:0000313" key="2">
    <source>
        <dbReference type="Proteomes" id="UP000654075"/>
    </source>
</evidence>
<protein>
    <submittedName>
        <fullName evidence="1">Uncharacterized protein</fullName>
    </submittedName>
</protein>